<evidence type="ECO:0000256" key="3">
    <source>
        <dbReference type="ARBA" id="ARBA00023186"/>
    </source>
</evidence>
<evidence type="ECO:0000256" key="4">
    <source>
        <dbReference type="ARBA" id="ARBA00034320"/>
    </source>
</evidence>
<dbReference type="PANTHER" id="PTHR13748:SF62">
    <property type="entry name" value="COBW DOMAIN-CONTAINING PROTEIN"/>
    <property type="match status" value="1"/>
</dbReference>
<feature type="region of interest" description="Disordered" evidence="7">
    <location>
        <begin position="439"/>
        <end position="538"/>
    </location>
</feature>
<dbReference type="SMART" id="SM00833">
    <property type="entry name" value="CobW_C"/>
    <property type="match status" value="1"/>
</dbReference>
<evidence type="ECO:0000256" key="8">
    <source>
        <dbReference type="SAM" id="Phobius"/>
    </source>
</evidence>
<evidence type="ECO:0000256" key="1">
    <source>
        <dbReference type="ARBA" id="ARBA00022741"/>
    </source>
</evidence>
<dbReference type="InterPro" id="IPR036627">
    <property type="entry name" value="CobW-likC_sf"/>
</dbReference>
<keyword evidence="8" id="KW-1133">Transmembrane helix</keyword>
<dbReference type="NCBIfam" id="TIGR03055">
    <property type="entry name" value="photo_alph_chp2"/>
    <property type="match status" value="1"/>
</dbReference>
<feature type="transmembrane region" description="Helical" evidence="8">
    <location>
        <begin position="186"/>
        <end position="210"/>
    </location>
</feature>
<dbReference type="Proteomes" id="UP001296873">
    <property type="component" value="Unassembled WGS sequence"/>
</dbReference>
<reference evidence="10 11" key="1">
    <citation type="journal article" date="2020" name="Microorganisms">
        <title>Osmotic Adaptation and Compatible Solute Biosynthesis of Phototrophic Bacteria as Revealed from Genome Analyses.</title>
        <authorList>
            <person name="Imhoff J.F."/>
            <person name="Rahn T."/>
            <person name="Kunzel S."/>
            <person name="Keller A."/>
            <person name="Neulinger S.C."/>
        </authorList>
    </citation>
    <scope>NUCLEOTIDE SEQUENCE [LARGE SCALE GENOMIC DNA]</scope>
    <source>
        <strain evidence="10 11">DSM 9895</strain>
    </source>
</reference>
<comment type="similarity">
    <text evidence="4">Belongs to the SIMIBI class G3E GTPase family. ZNG1 subfamily.</text>
</comment>
<dbReference type="Gene3D" id="3.30.1220.10">
    <property type="entry name" value="CobW-like, C-terminal domain"/>
    <property type="match status" value="1"/>
</dbReference>
<proteinExistence type="inferred from homology"/>
<evidence type="ECO:0000259" key="9">
    <source>
        <dbReference type="SMART" id="SM00833"/>
    </source>
</evidence>
<dbReference type="InterPro" id="IPR011629">
    <property type="entry name" value="CobW-like_C"/>
</dbReference>
<feature type="transmembrane region" description="Helical" evidence="8">
    <location>
        <begin position="6"/>
        <end position="25"/>
    </location>
</feature>
<keyword evidence="2" id="KW-0378">Hydrolase</keyword>
<dbReference type="Pfam" id="PF12291">
    <property type="entry name" value="DUF3623"/>
    <property type="match status" value="1"/>
</dbReference>
<comment type="catalytic activity">
    <reaction evidence="6">
        <text>GTP + H2O = GDP + phosphate + H(+)</text>
        <dbReference type="Rhea" id="RHEA:19669"/>
        <dbReference type="ChEBI" id="CHEBI:15377"/>
        <dbReference type="ChEBI" id="CHEBI:15378"/>
        <dbReference type="ChEBI" id="CHEBI:37565"/>
        <dbReference type="ChEBI" id="CHEBI:43474"/>
        <dbReference type="ChEBI" id="CHEBI:58189"/>
    </reaction>
    <physiologicalReaction direction="left-to-right" evidence="6">
        <dbReference type="Rhea" id="RHEA:19670"/>
    </physiologicalReaction>
</comment>
<keyword evidence="11" id="KW-1185">Reference proteome</keyword>
<evidence type="ECO:0000313" key="10">
    <source>
        <dbReference type="EMBL" id="MBK1670840.1"/>
    </source>
</evidence>
<evidence type="ECO:0000256" key="2">
    <source>
        <dbReference type="ARBA" id="ARBA00022801"/>
    </source>
</evidence>
<keyword evidence="3" id="KW-0143">Chaperone</keyword>
<protein>
    <recommendedName>
        <fullName evidence="9">CobW C-terminal domain-containing protein</fullName>
    </recommendedName>
</protein>
<dbReference type="InterPro" id="IPR051316">
    <property type="entry name" value="Zinc-reg_GTPase_activator"/>
</dbReference>
<comment type="function">
    <text evidence="5">Zinc chaperone that directly transfers zinc cofactor to target proteins, thereby activating them. Zinc is transferred from the CXCC motif in the GTPase domain to the zinc binding site in target proteins in a process requiring GTP hydrolysis.</text>
</comment>
<feature type="transmembrane region" description="Helical" evidence="8">
    <location>
        <begin position="112"/>
        <end position="130"/>
    </location>
</feature>
<name>A0ABS1DK03_9PROT</name>
<feature type="domain" description="CobW C-terminal" evidence="9">
    <location>
        <begin position="542"/>
        <end position="631"/>
    </location>
</feature>
<dbReference type="Pfam" id="PF07683">
    <property type="entry name" value="CobW_C"/>
    <property type="match status" value="1"/>
</dbReference>
<sequence length="638" mass="67701">MDAYLWPALFALFLWWFSTGAVIYLDGLPTRTFKWSMLGATAVAAAALYGIGATADDTSLAAAYCAFACGLLAWGWVEISFYTGYVTGPRTHPCPEGCRGWKHFGHAIMTSLWHELAILAGVAIVAALTWGDPNQIGLWTFVVLWWMHQSAKLNVFLGVRNVTEEFVPEHLTFLRSFLTKRSSMNLLFPVSVTVSTVVCVYLVDAAIAPGASTFEAAGYSFLATLMALAILEHWFLMLPLPAQKLWGWGLKSRPAGQPFEVDVVAGFLGAGKTTYLRRALASVDPDVPTVALINDFGELGVDGSLLSGRGAEVVELPNGCICCSLRQDLAQQLREALVTYKPQRVLIEPSGVADVASLLGVLDQADIKPLVRALRLTTVVDAGAFLTDYARLPEHFETQARLTPVFVVNKVDTVDDGDLQTVYDTLRALNPSARILPARYGQTGDSQTGDSQTGDSQTGDGQTGDGRPGDRVPDAASVALLSGARPDLLDGDGAARHVPARDRGGPAAGRTEPDRPDSASRAAVSGGASPGAPPAQAKTLGLDTWSARLTGPCDPQSLRAVLDAVASGAFGDVARVKGIARAGAGWVHFDVAGGRSSVAAFAPHQDDEPRVVAIGRRVDGDRLKAAFEACRTPIVGTC</sequence>
<evidence type="ECO:0000256" key="5">
    <source>
        <dbReference type="ARBA" id="ARBA00045658"/>
    </source>
</evidence>
<dbReference type="Pfam" id="PF02492">
    <property type="entry name" value="cobW"/>
    <property type="match status" value="1"/>
</dbReference>
<feature type="compositionally biased region" description="Basic and acidic residues" evidence="7">
    <location>
        <begin position="493"/>
        <end position="504"/>
    </location>
</feature>
<dbReference type="PANTHER" id="PTHR13748">
    <property type="entry name" value="COBW-RELATED"/>
    <property type="match status" value="1"/>
</dbReference>
<dbReference type="InterPro" id="IPR027417">
    <property type="entry name" value="P-loop_NTPase"/>
</dbReference>
<dbReference type="InterPro" id="IPR003495">
    <property type="entry name" value="CobW/HypB/UreG_nucleotide-bd"/>
</dbReference>
<accession>A0ABS1DK03</accession>
<feature type="transmembrane region" description="Helical" evidence="8">
    <location>
        <begin position="37"/>
        <end position="55"/>
    </location>
</feature>
<dbReference type="Gene3D" id="3.40.50.300">
    <property type="entry name" value="P-loop containing nucleotide triphosphate hydrolases"/>
    <property type="match status" value="1"/>
</dbReference>
<feature type="compositionally biased region" description="Low complexity" evidence="7">
    <location>
        <begin position="441"/>
        <end position="460"/>
    </location>
</feature>
<dbReference type="EMBL" id="NRRL01000121">
    <property type="protein sequence ID" value="MBK1670840.1"/>
    <property type="molecule type" value="Genomic_DNA"/>
</dbReference>
<comment type="caution">
    <text evidence="10">The sequence shown here is derived from an EMBL/GenBank/DDBJ whole genome shotgun (WGS) entry which is preliminary data.</text>
</comment>
<dbReference type="CDD" id="cd03112">
    <property type="entry name" value="CobW-like"/>
    <property type="match status" value="1"/>
</dbReference>
<keyword evidence="8" id="KW-0812">Transmembrane</keyword>
<organism evidence="10 11">
    <name type="scientific">Rhodovibrio sodomensis</name>
    <dbReference type="NCBI Taxonomy" id="1088"/>
    <lineage>
        <taxon>Bacteria</taxon>
        <taxon>Pseudomonadati</taxon>
        <taxon>Pseudomonadota</taxon>
        <taxon>Alphaproteobacteria</taxon>
        <taxon>Rhodospirillales</taxon>
        <taxon>Rhodovibrionaceae</taxon>
        <taxon>Rhodovibrio</taxon>
    </lineage>
</organism>
<keyword evidence="8" id="KW-0472">Membrane</keyword>
<evidence type="ECO:0000256" key="6">
    <source>
        <dbReference type="ARBA" id="ARBA00049117"/>
    </source>
</evidence>
<keyword evidence="1" id="KW-0547">Nucleotide-binding</keyword>
<dbReference type="InterPro" id="IPR017496">
    <property type="entry name" value="Photo_alph_chp2"/>
</dbReference>
<gene>
    <name evidence="10" type="ORF">CKO28_22745</name>
</gene>
<evidence type="ECO:0000256" key="7">
    <source>
        <dbReference type="SAM" id="MobiDB-lite"/>
    </source>
</evidence>
<dbReference type="SUPFAM" id="SSF52540">
    <property type="entry name" value="P-loop containing nucleoside triphosphate hydrolases"/>
    <property type="match status" value="1"/>
</dbReference>
<dbReference type="SUPFAM" id="SSF90002">
    <property type="entry name" value="Hypothetical protein YjiA, C-terminal domain"/>
    <property type="match status" value="1"/>
</dbReference>
<feature type="transmembrane region" description="Helical" evidence="8">
    <location>
        <begin position="61"/>
        <end position="82"/>
    </location>
</feature>
<dbReference type="RefSeq" id="WP_200343288.1">
    <property type="nucleotide sequence ID" value="NZ_NRRL01000121.1"/>
</dbReference>
<feature type="transmembrane region" description="Helical" evidence="8">
    <location>
        <begin position="216"/>
        <end position="236"/>
    </location>
</feature>
<evidence type="ECO:0000313" key="11">
    <source>
        <dbReference type="Proteomes" id="UP001296873"/>
    </source>
</evidence>